<evidence type="ECO:0000313" key="3">
    <source>
        <dbReference type="Proteomes" id="UP001597419"/>
    </source>
</evidence>
<dbReference type="RefSeq" id="WP_345398690.1">
    <property type="nucleotide sequence ID" value="NZ_BAABHG010000009.1"/>
</dbReference>
<dbReference type="InterPro" id="IPR007278">
    <property type="entry name" value="DUF397"/>
</dbReference>
<keyword evidence="3" id="KW-1185">Reference proteome</keyword>
<comment type="caution">
    <text evidence="2">The sequence shown here is derived from an EMBL/GenBank/DDBJ whole genome shotgun (WGS) entry which is preliminary data.</text>
</comment>
<dbReference type="Pfam" id="PF04149">
    <property type="entry name" value="DUF397"/>
    <property type="match status" value="1"/>
</dbReference>
<evidence type="ECO:0000259" key="1">
    <source>
        <dbReference type="Pfam" id="PF04149"/>
    </source>
</evidence>
<organism evidence="2 3">
    <name type="scientific">Amycolatopsis samaneae</name>
    <dbReference type="NCBI Taxonomy" id="664691"/>
    <lineage>
        <taxon>Bacteria</taxon>
        <taxon>Bacillati</taxon>
        <taxon>Actinomycetota</taxon>
        <taxon>Actinomycetes</taxon>
        <taxon>Pseudonocardiales</taxon>
        <taxon>Pseudonocardiaceae</taxon>
        <taxon>Amycolatopsis</taxon>
    </lineage>
</organism>
<evidence type="ECO:0000313" key="2">
    <source>
        <dbReference type="EMBL" id="MFD2460057.1"/>
    </source>
</evidence>
<name>A0ABW5GEU2_9PSEU</name>
<dbReference type="EMBL" id="JBHUKU010000008">
    <property type="protein sequence ID" value="MFD2460057.1"/>
    <property type="molecule type" value="Genomic_DNA"/>
</dbReference>
<accession>A0ABW5GEU2</accession>
<feature type="domain" description="DUF397" evidence="1">
    <location>
        <begin position="13"/>
        <end position="66"/>
    </location>
</feature>
<gene>
    <name evidence="2" type="ORF">ACFSYJ_15705</name>
</gene>
<reference evidence="3" key="1">
    <citation type="journal article" date="2019" name="Int. J. Syst. Evol. Microbiol.">
        <title>The Global Catalogue of Microorganisms (GCM) 10K type strain sequencing project: providing services to taxonomists for standard genome sequencing and annotation.</title>
        <authorList>
            <consortium name="The Broad Institute Genomics Platform"/>
            <consortium name="The Broad Institute Genome Sequencing Center for Infectious Disease"/>
            <person name="Wu L."/>
            <person name="Ma J."/>
        </authorList>
    </citation>
    <scope>NUCLEOTIDE SEQUENCE [LARGE SCALE GENOMIC DNA]</scope>
    <source>
        <strain evidence="3">CGMCC 4.7643</strain>
    </source>
</reference>
<sequence length="75" mass="7835">MSPATFLADLDAAVWRKSSRSSNTGSNNACVEVAFLQPVIAVRDSKAPQDGVLLASSSAWANFLGSLGHAAEQRS</sequence>
<protein>
    <submittedName>
        <fullName evidence="2">DUF397 domain-containing protein</fullName>
    </submittedName>
</protein>
<dbReference type="Proteomes" id="UP001597419">
    <property type="component" value="Unassembled WGS sequence"/>
</dbReference>
<proteinExistence type="predicted"/>